<evidence type="ECO:0000313" key="2">
    <source>
        <dbReference type="EMBL" id="CAF0758560.1"/>
    </source>
</evidence>
<protein>
    <submittedName>
        <fullName evidence="2">Uncharacterized protein</fullName>
    </submittedName>
</protein>
<name>A0A813PZZ4_9BILA</name>
<gene>
    <name evidence="3" type="ORF">OKA104_LOCUS8940</name>
    <name evidence="2" type="ORF">VCS650_LOCUS1672</name>
</gene>
<dbReference type="AlphaFoldDB" id="A0A813PZZ4"/>
<dbReference type="EMBL" id="CAJOAY010000371">
    <property type="protein sequence ID" value="CAF3646323.1"/>
    <property type="molecule type" value="Genomic_DNA"/>
</dbReference>
<sequence>MKYIFNVLIFSVLTFSLITAIAIDDFHCKVPTCRDFHYGLAGYELRDQYVDTCYETVYSLQAIPAQHGKCIDDVTGKLHAPCIYALASTIKKCMDGLSTLPEKKAKLYCGFTLMKYCAVHLGLDHIPLNYEDTPAT</sequence>
<feature type="chain" id="PRO_5036409160" evidence="1">
    <location>
        <begin position="21"/>
        <end position="136"/>
    </location>
</feature>
<dbReference type="OrthoDB" id="9971361at2759"/>
<dbReference type="Proteomes" id="UP000663891">
    <property type="component" value="Unassembled WGS sequence"/>
</dbReference>
<organism evidence="2 4">
    <name type="scientific">Adineta steineri</name>
    <dbReference type="NCBI Taxonomy" id="433720"/>
    <lineage>
        <taxon>Eukaryota</taxon>
        <taxon>Metazoa</taxon>
        <taxon>Spiralia</taxon>
        <taxon>Gnathifera</taxon>
        <taxon>Rotifera</taxon>
        <taxon>Eurotatoria</taxon>
        <taxon>Bdelloidea</taxon>
        <taxon>Adinetida</taxon>
        <taxon>Adinetidae</taxon>
        <taxon>Adineta</taxon>
    </lineage>
</organism>
<evidence type="ECO:0000313" key="3">
    <source>
        <dbReference type="EMBL" id="CAF3646323.1"/>
    </source>
</evidence>
<dbReference type="Proteomes" id="UP000663881">
    <property type="component" value="Unassembled WGS sequence"/>
</dbReference>
<feature type="signal peptide" evidence="1">
    <location>
        <begin position="1"/>
        <end position="20"/>
    </location>
</feature>
<keyword evidence="1" id="KW-0732">Signal</keyword>
<proteinExistence type="predicted"/>
<evidence type="ECO:0000313" key="4">
    <source>
        <dbReference type="Proteomes" id="UP000663891"/>
    </source>
</evidence>
<comment type="caution">
    <text evidence="2">The sequence shown here is derived from an EMBL/GenBank/DDBJ whole genome shotgun (WGS) entry which is preliminary data.</text>
</comment>
<reference evidence="2" key="1">
    <citation type="submission" date="2021-02" db="EMBL/GenBank/DDBJ databases">
        <authorList>
            <person name="Nowell W R."/>
        </authorList>
    </citation>
    <scope>NUCLEOTIDE SEQUENCE</scope>
</reference>
<dbReference type="EMBL" id="CAJNON010000008">
    <property type="protein sequence ID" value="CAF0758560.1"/>
    <property type="molecule type" value="Genomic_DNA"/>
</dbReference>
<evidence type="ECO:0000256" key="1">
    <source>
        <dbReference type="SAM" id="SignalP"/>
    </source>
</evidence>
<accession>A0A813PZZ4</accession>